<name>A0A1D3TU95_9FIRM</name>
<keyword evidence="8" id="KW-1185">Reference proteome</keyword>
<dbReference type="Gene3D" id="6.10.250.3150">
    <property type="match status" value="1"/>
</dbReference>
<dbReference type="Proteomes" id="UP000199315">
    <property type="component" value="Unassembled WGS sequence"/>
</dbReference>
<dbReference type="InterPro" id="IPR042047">
    <property type="entry name" value="SleB_dom1"/>
</dbReference>
<proteinExistence type="predicted"/>
<dbReference type="STRING" id="1619234.SAMN05421730_101183"/>
<dbReference type="InterPro" id="IPR011105">
    <property type="entry name" value="Cell_wall_hydrolase_SleB"/>
</dbReference>
<evidence type="ECO:0000259" key="5">
    <source>
        <dbReference type="Pfam" id="PF07486"/>
    </source>
</evidence>
<dbReference type="InterPro" id="IPR057309">
    <property type="entry name" value="PcsB_CC"/>
</dbReference>
<feature type="region of interest" description="Disordered" evidence="3">
    <location>
        <begin position="47"/>
        <end position="69"/>
    </location>
</feature>
<dbReference type="EMBL" id="FMKA01000011">
    <property type="protein sequence ID" value="SCP97557.1"/>
    <property type="molecule type" value="Genomic_DNA"/>
</dbReference>
<feature type="chain" id="PRO_5008921818" evidence="4">
    <location>
        <begin position="43"/>
        <end position="398"/>
    </location>
</feature>
<evidence type="ECO:0000259" key="6">
    <source>
        <dbReference type="Pfam" id="PF24568"/>
    </source>
</evidence>
<evidence type="ECO:0000256" key="1">
    <source>
        <dbReference type="ARBA" id="ARBA00022729"/>
    </source>
</evidence>
<dbReference type="GO" id="GO:0016787">
    <property type="term" value="F:hydrolase activity"/>
    <property type="evidence" value="ECO:0007669"/>
    <property type="project" value="UniProtKB-KW"/>
</dbReference>
<sequence>MPQISIEYYMKVKNKMNVKTKRSLLLSGLVLMAAAFAITAHASTTSEKISDLNEKKAQTENQLKTTESRLSELESSKGSLESYMSNLNTQLSELNASLSVLEEQSQAKSAEIAVTRTELEAAEADEQSQYDAMKKRIKFLYEKEDSEYLELLISSESITDLLNKVSFVSQLADYDRKMLVKLQDTKNLIVEKAAALEAEQNELNTLQAQIIDQEKSVTALVTSTSNEITQFKSQIESSQEELAAYEAKLLEQEKELEKLQFTAAAEQAASAGGFSYVVAPSEKAMASSNLDLMAAIIECEAGGESYEGKIAVGNVVMNRLNSSRYPDTLIGVLYQKYQFAPVTSGRFEIVLNRGANAACYQAAQNVFNGEVVIPYYLHFRTVIPGITGIIIGGHIFYE</sequence>
<dbReference type="Pfam" id="PF07486">
    <property type="entry name" value="Hydrolase_2"/>
    <property type="match status" value="1"/>
</dbReference>
<dbReference type="Pfam" id="PF24568">
    <property type="entry name" value="CC_PcsB"/>
    <property type="match status" value="1"/>
</dbReference>
<evidence type="ECO:0000256" key="2">
    <source>
        <dbReference type="SAM" id="Coils"/>
    </source>
</evidence>
<feature type="domain" description="Cell wall hydrolase SleB" evidence="5">
    <location>
        <begin position="303"/>
        <end position="381"/>
    </location>
</feature>
<evidence type="ECO:0000313" key="7">
    <source>
        <dbReference type="EMBL" id="SCP97557.1"/>
    </source>
</evidence>
<dbReference type="AlphaFoldDB" id="A0A1D3TU95"/>
<accession>A0A1D3TU95</accession>
<keyword evidence="2" id="KW-0175">Coiled coil</keyword>
<evidence type="ECO:0000256" key="3">
    <source>
        <dbReference type="SAM" id="MobiDB-lite"/>
    </source>
</evidence>
<protein>
    <submittedName>
        <fullName evidence="7">Cell Wall Hydrolase</fullName>
    </submittedName>
</protein>
<reference evidence="7 8" key="1">
    <citation type="submission" date="2016-09" db="EMBL/GenBank/DDBJ databases">
        <authorList>
            <person name="Capua I."/>
            <person name="De Benedictis P."/>
            <person name="Joannis T."/>
            <person name="Lombin L.H."/>
            <person name="Cattoli G."/>
        </authorList>
    </citation>
    <scope>NUCLEOTIDE SEQUENCE [LARGE SCALE GENOMIC DNA]</scope>
    <source>
        <strain evidence="7 8">GluBS11</strain>
    </source>
</reference>
<keyword evidence="1 4" id="KW-0732">Signal</keyword>
<feature type="coiled-coil region" evidence="2">
    <location>
        <begin position="179"/>
        <end position="269"/>
    </location>
</feature>
<feature type="compositionally biased region" description="Basic and acidic residues" evidence="3">
    <location>
        <begin position="48"/>
        <end position="58"/>
    </location>
</feature>
<dbReference type="Gene3D" id="1.10.10.2520">
    <property type="entry name" value="Cell wall hydrolase SleB, domain 1"/>
    <property type="match status" value="1"/>
</dbReference>
<evidence type="ECO:0000256" key="4">
    <source>
        <dbReference type="SAM" id="SignalP"/>
    </source>
</evidence>
<keyword evidence="7" id="KW-0378">Hydrolase</keyword>
<evidence type="ECO:0000313" key="8">
    <source>
        <dbReference type="Proteomes" id="UP000199315"/>
    </source>
</evidence>
<organism evidence="7 8">
    <name type="scientific">Anaerobium acetethylicum</name>
    <dbReference type="NCBI Taxonomy" id="1619234"/>
    <lineage>
        <taxon>Bacteria</taxon>
        <taxon>Bacillati</taxon>
        <taxon>Bacillota</taxon>
        <taxon>Clostridia</taxon>
        <taxon>Lachnospirales</taxon>
        <taxon>Lachnospiraceae</taxon>
        <taxon>Anaerobium</taxon>
    </lineage>
</organism>
<gene>
    <name evidence="7" type="ORF">SAMN05421730_101183</name>
</gene>
<feature type="domain" description="Peptidoglycan hydrolase PcsB coiled-coil" evidence="6">
    <location>
        <begin position="126"/>
        <end position="192"/>
    </location>
</feature>
<feature type="signal peptide" evidence="4">
    <location>
        <begin position="1"/>
        <end position="42"/>
    </location>
</feature>